<protein>
    <submittedName>
        <fullName evidence="2">Uncharacterized protein LOC113210581</fullName>
    </submittedName>
</protein>
<evidence type="ECO:0000313" key="1">
    <source>
        <dbReference type="Proteomes" id="UP000504606"/>
    </source>
</evidence>
<dbReference type="AlphaFoldDB" id="A0A6J1T155"/>
<organism evidence="1 2">
    <name type="scientific">Frankliniella occidentalis</name>
    <name type="common">Western flower thrips</name>
    <name type="synonym">Euthrips occidentalis</name>
    <dbReference type="NCBI Taxonomy" id="133901"/>
    <lineage>
        <taxon>Eukaryota</taxon>
        <taxon>Metazoa</taxon>
        <taxon>Ecdysozoa</taxon>
        <taxon>Arthropoda</taxon>
        <taxon>Hexapoda</taxon>
        <taxon>Insecta</taxon>
        <taxon>Pterygota</taxon>
        <taxon>Neoptera</taxon>
        <taxon>Paraneoptera</taxon>
        <taxon>Thysanoptera</taxon>
        <taxon>Terebrantia</taxon>
        <taxon>Thripoidea</taxon>
        <taxon>Thripidae</taxon>
        <taxon>Frankliniella</taxon>
    </lineage>
</organism>
<accession>A0A6J1T155</accession>
<reference evidence="2" key="1">
    <citation type="submission" date="2025-08" db="UniProtKB">
        <authorList>
            <consortium name="RefSeq"/>
        </authorList>
    </citation>
    <scope>IDENTIFICATION</scope>
    <source>
        <tissue evidence="2">Whole organism</tissue>
    </source>
</reference>
<keyword evidence="1" id="KW-1185">Reference proteome</keyword>
<gene>
    <name evidence="2" type="primary">LOC113210581</name>
</gene>
<dbReference type="GeneID" id="113210581"/>
<dbReference type="KEGG" id="foc:113210581"/>
<evidence type="ECO:0000313" key="2">
    <source>
        <dbReference type="RefSeq" id="XP_026284436.1"/>
    </source>
</evidence>
<dbReference type="RefSeq" id="XP_026284436.1">
    <property type="nucleotide sequence ID" value="XM_026428651.2"/>
</dbReference>
<proteinExistence type="predicted"/>
<dbReference type="Proteomes" id="UP000504606">
    <property type="component" value="Unplaced"/>
</dbReference>
<name>A0A6J1T155_FRAOC</name>
<sequence length="208" mass="22724">MTRKHGTRSAGRSLSARSLEVLVTKRNESRAEQAAAQSRAATRTERYTTLTLTLSLSTLRSEMLWTLTLVVALALLQPPVASANNRLADLMENMAELSKCVEAKPRYHVKTGKQCIHRFCSKFKQCTNKKWSECLRLCGTNMQCVLSCATSASKEQCGQDDVPCKVSALNETFGCFCDTFTASHAVGKSGSPLALAAVAVWVLTATVW</sequence>